<evidence type="ECO:0000313" key="4">
    <source>
        <dbReference type="EMBL" id="RZU41205.1"/>
    </source>
</evidence>
<dbReference type="EMBL" id="SHKW01000001">
    <property type="protein sequence ID" value="RZU41203.1"/>
    <property type="molecule type" value="Genomic_DNA"/>
</dbReference>
<evidence type="ECO:0000313" key="5">
    <source>
        <dbReference type="Proteomes" id="UP000292958"/>
    </source>
</evidence>
<proteinExistence type="predicted"/>
<gene>
    <name evidence="1" type="ORF">BDD14_2706</name>
    <name evidence="2" type="ORF">BDD14_2707</name>
    <name evidence="3" type="ORF">BDD14_2708</name>
    <name evidence="4" type="ORF">BDD14_2709</name>
</gene>
<comment type="caution">
    <text evidence="1">The sequence shown here is derived from an EMBL/GenBank/DDBJ whole genome shotgun (WGS) entry which is preliminary data.</text>
</comment>
<evidence type="ECO:0000313" key="2">
    <source>
        <dbReference type="EMBL" id="RZU41203.1"/>
    </source>
</evidence>
<reference evidence="1 5" key="1">
    <citation type="submission" date="2019-02" db="EMBL/GenBank/DDBJ databases">
        <title>Genomic Encyclopedia of Archaeal and Bacterial Type Strains, Phase II (KMG-II): from individual species to whole genera.</title>
        <authorList>
            <person name="Goeker M."/>
        </authorList>
    </citation>
    <scope>NUCLEOTIDE SEQUENCE [LARGE SCALE GENOMIC DNA]</scope>
    <source>
        <strain evidence="1 5">DSM 18101</strain>
    </source>
</reference>
<dbReference type="Proteomes" id="UP000292958">
    <property type="component" value="Unassembled WGS sequence"/>
</dbReference>
<sequence>MGVGRALLRATLTFAAVEAEEIWVEAKAPVKTRTATAVRTASFMADMSLIFRVLEVFVGLS</sequence>
<dbReference type="EMBL" id="SHKW01000001">
    <property type="protein sequence ID" value="RZU41204.1"/>
    <property type="molecule type" value="Genomic_DNA"/>
</dbReference>
<dbReference type="AlphaFoldDB" id="A0A4Q7YTP8"/>
<dbReference type="EMBL" id="SHKW01000001">
    <property type="protein sequence ID" value="RZU41205.1"/>
    <property type="molecule type" value="Genomic_DNA"/>
</dbReference>
<accession>A0A4Q7YTP8</accession>
<evidence type="ECO:0000313" key="3">
    <source>
        <dbReference type="EMBL" id="RZU41204.1"/>
    </source>
</evidence>
<protein>
    <submittedName>
        <fullName evidence="1">Uncharacterized protein</fullName>
    </submittedName>
</protein>
<keyword evidence="5" id="KW-1185">Reference proteome</keyword>
<name>A0A4Q7YTP8_9BACT</name>
<organism evidence="1 5">
    <name type="scientific">Edaphobacter modestus</name>
    <dbReference type="NCBI Taxonomy" id="388466"/>
    <lineage>
        <taxon>Bacteria</taxon>
        <taxon>Pseudomonadati</taxon>
        <taxon>Acidobacteriota</taxon>
        <taxon>Terriglobia</taxon>
        <taxon>Terriglobales</taxon>
        <taxon>Acidobacteriaceae</taxon>
        <taxon>Edaphobacter</taxon>
    </lineage>
</organism>
<evidence type="ECO:0000313" key="1">
    <source>
        <dbReference type="EMBL" id="RZU41202.1"/>
    </source>
</evidence>
<dbReference type="EMBL" id="SHKW01000001">
    <property type="protein sequence ID" value="RZU41202.1"/>
    <property type="molecule type" value="Genomic_DNA"/>
</dbReference>